<comment type="subunit">
    <text evidence="4">Homohexamer. The oligomerization is ATP-dependent.</text>
</comment>
<evidence type="ECO:0000259" key="6">
    <source>
        <dbReference type="SMART" id="SM00382"/>
    </source>
</evidence>
<keyword evidence="2" id="KW-0067">ATP-binding</keyword>
<dbReference type="InterPro" id="IPR050130">
    <property type="entry name" value="ClpA_ClpB"/>
</dbReference>
<dbReference type="Pfam" id="PF07724">
    <property type="entry name" value="AAA_2"/>
    <property type="match status" value="1"/>
</dbReference>
<reference evidence="7 8" key="1">
    <citation type="submission" date="2020-05" db="EMBL/GenBank/DDBJ databases">
        <title>Whole genome shotgun sequence of Streptomyces microflavus NBRC 13062.</title>
        <authorList>
            <person name="Komaki H."/>
            <person name="Tamura T."/>
        </authorList>
    </citation>
    <scope>NUCLEOTIDE SEQUENCE [LARGE SCALE GENOMIC DNA]</scope>
    <source>
        <strain evidence="7 8">NBRC 13062</strain>
    </source>
</reference>
<organism evidence="7 8">
    <name type="scientific">Streptomyces microflavus</name>
    <name type="common">Streptomyces lipmanii</name>
    <dbReference type="NCBI Taxonomy" id="1919"/>
    <lineage>
        <taxon>Bacteria</taxon>
        <taxon>Bacillati</taxon>
        <taxon>Actinomycetota</taxon>
        <taxon>Actinomycetes</taxon>
        <taxon>Kitasatosporales</taxon>
        <taxon>Streptomycetaceae</taxon>
        <taxon>Streptomyces</taxon>
    </lineage>
</organism>
<evidence type="ECO:0000256" key="2">
    <source>
        <dbReference type="ARBA" id="ARBA00022840"/>
    </source>
</evidence>
<dbReference type="GO" id="GO:0005737">
    <property type="term" value="C:cytoplasm"/>
    <property type="evidence" value="ECO:0007669"/>
    <property type="project" value="TreeGrafter"/>
</dbReference>
<dbReference type="SMART" id="SM00382">
    <property type="entry name" value="AAA"/>
    <property type="match status" value="1"/>
</dbReference>
<evidence type="ECO:0000313" key="7">
    <source>
        <dbReference type="EMBL" id="GFN08723.1"/>
    </source>
</evidence>
<comment type="caution">
    <text evidence="7">The sequence shown here is derived from an EMBL/GenBank/DDBJ whole genome shotgun (WGS) entry which is preliminary data.</text>
</comment>
<dbReference type="Gene3D" id="3.40.50.300">
    <property type="entry name" value="P-loop containing nucleotide triphosphate hydrolases"/>
    <property type="match status" value="1"/>
</dbReference>
<dbReference type="InterPro" id="IPR003593">
    <property type="entry name" value="AAA+_ATPase"/>
</dbReference>
<dbReference type="PANTHER" id="PTHR11638">
    <property type="entry name" value="ATP-DEPENDENT CLP PROTEASE"/>
    <property type="match status" value="1"/>
</dbReference>
<evidence type="ECO:0000256" key="3">
    <source>
        <dbReference type="ARBA" id="ARBA00023186"/>
    </source>
</evidence>
<dbReference type="InterPro" id="IPR028299">
    <property type="entry name" value="ClpA/B_CS2"/>
</dbReference>
<dbReference type="CDD" id="cd19499">
    <property type="entry name" value="RecA-like_ClpB_Hsp104-like"/>
    <property type="match status" value="1"/>
</dbReference>
<feature type="region of interest" description="Disordered" evidence="5">
    <location>
        <begin position="161"/>
        <end position="199"/>
    </location>
</feature>
<dbReference type="PANTHER" id="PTHR11638:SF18">
    <property type="entry name" value="HEAT SHOCK PROTEIN 104"/>
    <property type="match status" value="1"/>
</dbReference>
<dbReference type="Proteomes" id="UP000498740">
    <property type="component" value="Unassembled WGS sequence"/>
</dbReference>
<dbReference type="InterPro" id="IPR001270">
    <property type="entry name" value="ClpA/B"/>
</dbReference>
<feature type="region of interest" description="Disordered" evidence="5">
    <location>
        <begin position="572"/>
        <end position="620"/>
    </location>
</feature>
<evidence type="ECO:0000256" key="1">
    <source>
        <dbReference type="ARBA" id="ARBA00022741"/>
    </source>
</evidence>
<sequence length="758" mass="82109">MAADTGGTGAPGGPFRKEHTPSAAGPSDEAAHGYATPEGTAYEYGAPEEPAPEDAPPPQPAAPAPAWIRELDMALTVYPQILLTGNVRDVFLLPEDDEDGVVAAEPDRPIMPYSLEEVVESLCRARGYGALARQSMVDDRVIAWKLTEGPFTMPDALRRMAEEDARNERERAERERAQRDGGPAAARRADEDEDDEDDDIEAGISRIREIMIGTVRHTGPAIGLIIPYTARLGSPRGPVAGEAARLLATAEELGHTARPVRGDGTGVTPYNTVFWVVEKQEDLPLEFAIGSRALRVITVPEPPQDQRRAAGRYVVDLLARRRRAEAGEQASEAERAQAAEALARSSYGMGVGEILAVGRMAADRGLPLSRLDEAARLYRVGVLDNPWATRAVRENILDGEAYLNGQVIGQPHAVRRTIEIFMRSAAGLTGAQSSSSPSRPRGTLFLSGPTGVGKTELAKGVAKMILGEDARPIRFDMSEFAEEHARDRLIGAPPGFVGHSAGGELTNAVRAHPMSVLLFDEIDKAHPRLFDLFLQILEDGRLTDGQGATVHFTECVLIFTSNLGVSAEVIRPRKRRSARADTPGSTDGGEGGPGGDGESAGEQEAAGGSRRSRLSRHDKPEDVREALRGAFDSFFNDHIGRPELRNRFGDSFVPMDFIQPESVPPILDKALESVTGRVREVHGAELTVADDPWEVLRVEANRRLDHGGRGVVTAVESALVNPLSRELFHQPARPGEHIEIEAVDGQDEAYTLKVRRWM</sequence>
<feature type="domain" description="AAA+ ATPase" evidence="6">
    <location>
        <begin position="440"/>
        <end position="584"/>
    </location>
</feature>
<dbReference type="InterPro" id="IPR027417">
    <property type="entry name" value="P-loop_NTPase"/>
</dbReference>
<evidence type="ECO:0000256" key="5">
    <source>
        <dbReference type="SAM" id="MobiDB-lite"/>
    </source>
</evidence>
<feature type="compositionally biased region" description="Basic and acidic residues" evidence="5">
    <location>
        <begin position="161"/>
        <end position="179"/>
    </location>
</feature>
<dbReference type="RefSeq" id="WP_032756864.1">
    <property type="nucleotide sequence ID" value="NZ_BMUG01000003.1"/>
</dbReference>
<name>A0A7J0D1U8_STRMI</name>
<dbReference type="GO" id="GO:0034605">
    <property type="term" value="P:cellular response to heat"/>
    <property type="evidence" value="ECO:0007669"/>
    <property type="project" value="TreeGrafter"/>
</dbReference>
<feature type="compositionally biased region" description="Low complexity" evidence="5">
    <location>
        <begin position="600"/>
        <end position="609"/>
    </location>
</feature>
<dbReference type="SUPFAM" id="SSF52540">
    <property type="entry name" value="P-loop containing nucleoside triphosphate hydrolases"/>
    <property type="match status" value="1"/>
</dbReference>
<protein>
    <recommendedName>
        <fullName evidence="6">AAA+ ATPase domain-containing protein</fullName>
    </recommendedName>
</protein>
<gene>
    <name evidence="7" type="ORF">Smic_72790</name>
</gene>
<evidence type="ECO:0000313" key="8">
    <source>
        <dbReference type="Proteomes" id="UP000498740"/>
    </source>
</evidence>
<dbReference type="EMBL" id="BLWD01000001">
    <property type="protein sequence ID" value="GFN08723.1"/>
    <property type="molecule type" value="Genomic_DNA"/>
</dbReference>
<dbReference type="GO" id="GO:0005524">
    <property type="term" value="F:ATP binding"/>
    <property type="evidence" value="ECO:0007669"/>
    <property type="project" value="UniProtKB-KW"/>
</dbReference>
<dbReference type="PRINTS" id="PR00300">
    <property type="entry name" value="CLPPROTEASEA"/>
</dbReference>
<dbReference type="PROSITE" id="PS00871">
    <property type="entry name" value="CLPAB_2"/>
    <property type="match status" value="1"/>
</dbReference>
<dbReference type="GO" id="GO:0016887">
    <property type="term" value="F:ATP hydrolysis activity"/>
    <property type="evidence" value="ECO:0007669"/>
    <property type="project" value="InterPro"/>
</dbReference>
<feature type="compositionally biased region" description="Gly residues" evidence="5">
    <location>
        <begin position="586"/>
        <end position="598"/>
    </location>
</feature>
<keyword evidence="1" id="KW-0547">Nucleotide-binding</keyword>
<dbReference type="InterPro" id="IPR003959">
    <property type="entry name" value="ATPase_AAA_core"/>
</dbReference>
<proteinExistence type="predicted"/>
<feature type="compositionally biased region" description="Pro residues" evidence="5">
    <location>
        <begin position="53"/>
        <end position="63"/>
    </location>
</feature>
<accession>A0A7J0D1U8</accession>
<evidence type="ECO:0000256" key="4">
    <source>
        <dbReference type="ARBA" id="ARBA00026057"/>
    </source>
</evidence>
<feature type="compositionally biased region" description="Gly residues" evidence="5">
    <location>
        <begin position="1"/>
        <end position="12"/>
    </location>
</feature>
<feature type="region of interest" description="Disordered" evidence="5">
    <location>
        <begin position="1"/>
        <end position="64"/>
    </location>
</feature>
<keyword evidence="3" id="KW-0143">Chaperone</keyword>
<dbReference type="AlphaFoldDB" id="A0A7J0D1U8"/>